<dbReference type="Gene3D" id="3.40.630.30">
    <property type="match status" value="1"/>
</dbReference>
<feature type="domain" description="N-acetyltransferase" evidence="1">
    <location>
        <begin position="12"/>
        <end position="168"/>
    </location>
</feature>
<dbReference type="Pfam" id="PF13302">
    <property type="entry name" value="Acetyltransf_3"/>
    <property type="match status" value="1"/>
</dbReference>
<dbReference type="OrthoDB" id="5295305at2"/>
<name>A0A8E0ND32_9CAUL</name>
<protein>
    <submittedName>
        <fullName evidence="2">GCN5-related N-acetyltransferase</fullName>
    </submittedName>
</protein>
<proteinExistence type="predicted"/>
<dbReference type="GO" id="GO:0016747">
    <property type="term" value="F:acyltransferase activity, transferring groups other than amino-acyl groups"/>
    <property type="evidence" value="ECO:0007669"/>
    <property type="project" value="InterPro"/>
</dbReference>
<keyword evidence="2" id="KW-0808">Transferase</keyword>
<dbReference type="PROSITE" id="PS51186">
    <property type="entry name" value="GNAT"/>
    <property type="match status" value="1"/>
</dbReference>
<organism evidence="2 3">
    <name type="scientific">Brevundimonas abyssalis TAR-001</name>
    <dbReference type="NCBI Taxonomy" id="1391729"/>
    <lineage>
        <taxon>Bacteria</taxon>
        <taxon>Pseudomonadati</taxon>
        <taxon>Pseudomonadota</taxon>
        <taxon>Alphaproteobacteria</taxon>
        <taxon>Caulobacterales</taxon>
        <taxon>Caulobacteraceae</taxon>
        <taxon>Brevundimonas</taxon>
    </lineage>
</organism>
<dbReference type="InterPro" id="IPR000182">
    <property type="entry name" value="GNAT_dom"/>
</dbReference>
<comment type="caution">
    <text evidence="2">The sequence shown here is derived from an EMBL/GenBank/DDBJ whole genome shotgun (WGS) entry which is preliminary data.</text>
</comment>
<dbReference type="RefSeq" id="WP_021698277.1">
    <property type="nucleotide sequence ID" value="NZ_BATC01000057.1"/>
</dbReference>
<reference evidence="3" key="1">
    <citation type="journal article" date="2013" name="Genome Announc.">
        <title>Draft Genome Sequence of the Dimorphic Prosthecate Bacterium Brevundimonas abyssalis TAR-001T.</title>
        <authorList>
            <person name="Tsubouchi T."/>
            <person name="Nishi S."/>
            <person name="Usui K."/>
            <person name="Shimane Y."/>
            <person name="Takaki Y."/>
            <person name="Maruyama T."/>
            <person name="Hatada Y."/>
        </authorList>
    </citation>
    <scope>NUCLEOTIDE SEQUENCE [LARGE SCALE GENOMIC DNA]</scope>
    <source>
        <strain evidence="3">TAR-001</strain>
    </source>
</reference>
<evidence type="ECO:0000313" key="3">
    <source>
        <dbReference type="Proteomes" id="UP000016569"/>
    </source>
</evidence>
<gene>
    <name evidence="2" type="ORF">MBEBAB_2433</name>
</gene>
<evidence type="ECO:0000313" key="2">
    <source>
        <dbReference type="EMBL" id="GAD60183.1"/>
    </source>
</evidence>
<dbReference type="EMBL" id="BATC01000057">
    <property type="protein sequence ID" value="GAD60183.1"/>
    <property type="molecule type" value="Genomic_DNA"/>
</dbReference>
<dbReference type="Proteomes" id="UP000016569">
    <property type="component" value="Unassembled WGS sequence"/>
</dbReference>
<dbReference type="AlphaFoldDB" id="A0A8E0ND32"/>
<dbReference type="PANTHER" id="PTHR43792:SF1">
    <property type="entry name" value="N-ACETYLTRANSFERASE DOMAIN-CONTAINING PROTEIN"/>
    <property type="match status" value="1"/>
</dbReference>
<keyword evidence="3" id="KW-1185">Reference proteome</keyword>
<sequence>MTPGVVLSTPRLTLRPARWDDLDAMHAVLSDPRATRWWSTPPHQTLDQTRAWLGAMIDSPPELAEDFVVEFEGRVVGKAGFYRLPEIGFILHPDVQGRGLGLEAAQAVIAHVFATRDLDRLTAEADPDNTASIALLTRLGFRETGRAERTMQVGDAWVDSVWFALSRADFSRAHGQQFRNEEQS</sequence>
<dbReference type="InterPro" id="IPR051531">
    <property type="entry name" value="N-acetyltransferase"/>
</dbReference>
<accession>A0A8E0ND32</accession>
<dbReference type="InterPro" id="IPR016181">
    <property type="entry name" value="Acyl_CoA_acyltransferase"/>
</dbReference>
<evidence type="ECO:0000259" key="1">
    <source>
        <dbReference type="PROSITE" id="PS51186"/>
    </source>
</evidence>
<dbReference type="CDD" id="cd04301">
    <property type="entry name" value="NAT_SF"/>
    <property type="match status" value="1"/>
</dbReference>
<dbReference type="PANTHER" id="PTHR43792">
    <property type="entry name" value="GNAT FAMILY, PUTATIVE (AFU_ORTHOLOGUE AFUA_3G00765)-RELATED-RELATED"/>
    <property type="match status" value="1"/>
</dbReference>
<dbReference type="SUPFAM" id="SSF55729">
    <property type="entry name" value="Acyl-CoA N-acyltransferases (Nat)"/>
    <property type="match status" value="1"/>
</dbReference>